<feature type="chain" id="PRO_5019732820" description="Ig-like domain-containing protein" evidence="2">
    <location>
        <begin position="23"/>
        <end position="176"/>
    </location>
</feature>
<dbReference type="Gene3D" id="2.60.40.10">
    <property type="entry name" value="Immunoglobulins"/>
    <property type="match status" value="1"/>
</dbReference>
<reference evidence="4 5" key="1">
    <citation type="submission" date="2019-01" db="EMBL/GenBank/DDBJ databases">
        <title>A chromosome-scale genome assembly of the yellow perch, Perca flavescens.</title>
        <authorList>
            <person name="Feron R."/>
            <person name="Morvezen R."/>
            <person name="Bestin A."/>
            <person name="Haffray P."/>
            <person name="Klopp C."/>
            <person name="Zahm M."/>
            <person name="Cabau C."/>
            <person name="Roques C."/>
            <person name="Donnadieu C."/>
            <person name="Bouchez O."/>
            <person name="Christie M."/>
            <person name="Larson W."/>
            <person name="Guiguen Y."/>
        </authorList>
    </citation>
    <scope>NUCLEOTIDE SEQUENCE [LARGE SCALE GENOMIC DNA]</scope>
    <source>
        <strain evidence="4">YP-PL-M2</strain>
        <tissue evidence="4">Blood</tissue>
    </source>
</reference>
<dbReference type="Proteomes" id="UP000295070">
    <property type="component" value="Chromosome 12"/>
</dbReference>
<keyword evidence="1" id="KW-0472">Membrane</keyword>
<sequence length="176" mass="19360">MIKESKMLFLVMSLLYWSQAEGGCRGVIVSISGDRELSAGEGFNLTCEFKCLAHHVAQLQWRNSLQEERVSLVNITSILPNVTLVLSVSSSTKTDTGYYSCRTQPPDTISPEVWIQIADNLTTPNLTTSSTPRCDSSEQPSSVAGLQGQLWYWILLGKTAVLLLSLAYLAVKCKRG</sequence>
<evidence type="ECO:0000256" key="1">
    <source>
        <dbReference type="SAM" id="Phobius"/>
    </source>
</evidence>
<dbReference type="AlphaFoldDB" id="A0A484CQY6"/>
<evidence type="ECO:0000259" key="3">
    <source>
        <dbReference type="PROSITE" id="PS50835"/>
    </source>
</evidence>
<keyword evidence="5" id="KW-1185">Reference proteome</keyword>
<evidence type="ECO:0000313" key="5">
    <source>
        <dbReference type="Proteomes" id="UP000295070"/>
    </source>
</evidence>
<keyword evidence="1" id="KW-0812">Transmembrane</keyword>
<organism evidence="4 5">
    <name type="scientific">Perca flavescens</name>
    <name type="common">American yellow perch</name>
    <name type="synonym">Morone flavescens</name>
    <dbReference type="NCBI Taxonomy" id="8167"/>
    <lineage>
        <taxon>Eukaryota</taxon>
        <taxon>Metazoa</taxon>
        <taxon>Chordata</taxon>
        <taxon>Craniata</taxon>
        <taxon>Vertebrata</taxon>
        <taxon>Euteleostomi</taxon>
        <taxon>Actinopterygii</taxon>
        <taxon>Neopterygii</taxon>
        <taxon>Teleostei</taxon>
        <taxon>Neoteleostei</taxon>
        <taxon>Acanthomorphata</taxon>
        <taxon>Eupercaria</taxon>
        <taxon>Perciformes</taxon>
        <taxon>Percoidei</taxon>
        <taxon>Percidae</taxon>
        <taxon>Percinae</taxon>
        <taxon>Perca</taxon>
    </lineage>
</organism>
<accession>A0A484CQY6</accession>
<dbReference type="SUPFAM" id="SSF48726">
    <property type="entry name" value="Immunoglobulin"/>
    <property type="match status" value="1"/>
</dbReference>
<dbReference type="InterPro" id="IPR007110">
    <property type="entry name" value="Ig-like_dom"/>
</dbReference>
<dbReference type="InterPro" id="IPR013783">
    <property type="entry name" value="Ig-like_fold"/>
</dbReference>
<protein>
    <recommendedName>
        <fullName evidence="3">Ig-like domain-containing protein</fullName>
    </recommendedName>
</protein>
<evidence type="ECO:0000256" key="2">
    <source>
        <dbReference type="SAM" id="SignalP"/>
    </source>
</evidence>
<keyword evidence="1" id="KW-1133">Transmembrane helix</keyword>
<dbReference type="PROSITE" id="PS50835">
    <property type="entry name" value="IG_LIKE"/>
    <property type="match status" value="1"/>
</dbReference>
<evidence type="ECO:0000313" key="4">
    <source>
        <dbReference type="EMBL" id="TDH06330.1"/>
    </source>
</evidence>
<dbReference type="InterPro" id="IPR036179">
    <property type="entry name" value="Ig-like_dom_sf"/>
</dbReference>
<dbReference type="EMBL" id="SCKG01000012">
    <property type="protein sequence ID" value="TDH06330.1"/>
    <property type="molecule type" value="Genomic_DNA"/>
</dbReference>
<feature type="transmembrane region" description="Helical" evidence="1">
    <location>
        <begin position="150"/>
        <end position="171"/>
    </location>
</feature>
<proteinExistence type="predicted"/>
<comment type="caution">
    <text evidence="4">The sequence shown here is derived from an EMBL/GenBank/DDBJ whole genome shotgun (WGS) entry which is preliminary data.</text>
</comment>
<feature type="signal peptide" evidence="2">
    <location>
        <begin position="1"/>
        <end position="22"/>
    </location>
</feature>
<gene>
    <name evidence="4" type="ORF">EPR50_G00131230</name>
</gene>
<keyword evidence="2" id="KW-0732">Signal</keyword>
<feature type="domain" description="Ig-like" evidence="3">
    <location>
        <begin position="26"/>
        <end position="104"/>
    </location>
</feature>
<name>A0A484CQY6_PERFV</name>